<evidence type="ECO:0000313" key="1">
    <source>
        <dbReference type="EMBL" id="GBP69790.1"/>
    </source>
</evidence>
<name>A0A4C1Y2P6_EUMVA</name>
<comment type="caution">
    <text evidence="1">The sequence shown here is derived from an EMBL/GenBank/DDBJ whole genome shotgun (WGS) entry which is preliminary data.</text>
</comment>
<gene>
    <name evidence="1" type="ORF">EVAR_51953_1</name>
</gene>
<reference evidence="1 2" key="1">
    <citation type="journal article" date="2019" name="Commun. Biol.">
        <title>The bagworm genome reveals a unique fibroin gene that provides high tensile strength.</title>
        <authorList>
            <person name="Kono N."/>
            <person name="Nakamura H."/>
            <person name="Ohtoshi R."/>
            <person name="Tomita M."/>
            <person name="Numata K."/>
            <person name="Arakawa K."/>
        </authorList>
    </citation>
    <scope>NUCLEOTIDE SEQUENCE [LARGE SCALE GENOMIC DNA]</scope>
</reference>
<dbReference type="EMBL" id="BGZK01001053">
    <property type="protein sequence ID" value="GBP69790.1"/>
    <property type="molecule type" value="Genomic_DNA"/>
</dbReference>
<evidence type="ECO:0000313" key="2">
    <source>
        <dbReference type="Proteomes" id="UP000299102"/>
    </source>
</evidence>
<accession>A0A4C1Y2P6</accession>
<dbReference type="AlphaFoldDB" id="A0A4C1Y2P6"/>
<dbReference type="Proteomes" id="UP000299102">
    <property type="component" value="Unassembled WGS sequence"/>
</dbReference>
<keyword evidence="2" id="KW-1185">Reference proteome</keyword>
<sequence length="132" mass="14882">MIKFIVRWIKRHREGALELHASNARISLAVLRGAACALPAVSPSFETTIIQKEFSNGEVQAYSDLKQRDVRATSALLPRYRQLELIPVGAHRPPRSRRAVGFSYTAAFSARYRGDSVLQKKLLFFNLGIEKL</sequence>
<organism evidence="1 2">
    <name type="scientific">Eumeta variegata</name>
    <name type="common">Bagworm moth</name>
    <name type="synonym">Eumeta japonica</name>
    <dbReference type="NCBI Taxonomy" id="151549"/>
    <lineage>
        <taxon>Eukaryota</taxon>
        <taxon>Metazoa</taxon>
        <taxon>Ecdysozoa</taxon>
        <taxon>Arthropoda</taxon>
        <taxon>Hexapoda</taxon>
        <taxon>Insecta</taxon>
        <taxon>Pterygota</taxon>
        <taxon>Neoptera</taxon>
        <taxon>Endopterygota</taxon>
        <taxon>Lepidoptera</taxon>
        <taxon>Glossata</taxon>
        <taxon>Ditrysia</taxon>
        <taxon>Tineoidea</taxon>
        <taxon>Psychidae</taxon>
        <taxon>Oiketicinae</taxon>
        <taxon>Eumeta</taxon>
    </lineage>
</organism>
<protein>
    <submittedName>
        <fullName evidence="1">Uncharacterized protein</fullName>
    </submittedName>
</protein>
<proteinExistence type="predicted"/>